<dbReference type="Proteomes" id="UP001358586">
    <property type="component" value="Chromosome 2"/>
</dbReference>
<dbReference type="EMBL" id="JARKNE010000002">
    <property type="protein sequence ID" value="KAK5843050.1"/>
    <property type="molecule type" value="Genomic_DNA"/>
</dbReference>
<sequence length="111" mass="12703">MGSHAHMACYVDLYALWPTRPKLALTVWIARPGPVFHMPMWFTRMGRHTHVAHTAHTAITRPCHAPMSYAHNLASQSHAHVLPHGLPHGRPHTRVAPIDSFFGFRQFFFYV</sequence>
<evidence type="ECO:0000313" key="2">
    <source>
        <dbReference type="Proteomes" id="UP001358586"/>
    </source>
</evidence>
<gene>
    <name evidence="1" type="ORF">PVK06_005480</name>
</gene>
<evidence type="ECO:0000313" key="1">
    <source>
        <dbReference type="EMBL" id="KAK5843050.1"/>
    </source>
</evidence>
<proteinExistence type="predicted"/>
<accession>A0ABR0QUX0</accession>
<comment type="caution">
    <text evidence="1">The sequence shown here is derived from an EMBL/GenBank/DDBJ whole genome shotgun (WGS) entry which is preliminary data.</text>
</comment>
<organism evidence="1 2">
    <name type="scientific">Gossypium arboreum</name>
    <name type="common">Tree cotton</name>
    <name type="synonym">Gossypium nanking</name>
    <dbReference type="NCBI Taxonomy" id="29729"/>
    <lineage>
        <taxon>Eukaryota</taxon>
        <taxon>Viridiplantae</taxon>
        <taxon>Streptophyta</taxon>
        <taxon>Embryophyta</taxon>
        <taxon>Tracheophyta</taxon>
        <taxon>Spermatophyta</taxon>
        <taxon>Magnoliopsida</taxon>
        <taxon>eudicotyledons</taxon>
        <taxon>Gunneridae</taxon>
        <taxon>Pentapetalae</taxon>
        <taxon>rosids</taxon>
        <taxon>malvids</taxon>
        <taxon>Malvales</taxon>
        <taxon>Malvaceae</taxon>
        <taxon>Malvoideae</taxon>
        <taxon>Gossypium</taxon>
    </lineage>
</organism>
<reference evidence="1 2" key="1">
    <citation type="submission" date="2023-03" db="EMBL/GenBank/DDBJ databases">
        <title>WGS of Gossypium arboreum.</title>
        <authorList>
            <person name="Yu D."/>
        </authorList>
    </citation>
    <scope>NUCLEOTIDE SEQUENCE [LARGE SCALE GENOMIC DNA]</scope>
    <source>
        <tissue evidence="1">Leaf</tissue>
    </source>
</reference>
<name>A0ABR0QUX0_GOSAR</name>
<keyword evidence="2" id="KW-1185">Reference proteome</keyword>
<protein>
    <submittedName>
        <fullName evidence="1">Uncharacterized protein</fullName>
    </submittedName>
</protein>